<gene>
    <name evidence="2" type="ORF">GZ989_011365</name>
</gene>
<dbReference type="AlphaFoldDB" id="A0A974RKT5"/>
<keyword evidence="2" id="KW-0614">Plasmid</keyword>
<geneLocation type="plasmid" evidence="3">
    <name>pcfviadri1362_p2</name>
</geneLocation>
<reference evidence="3" key="1">
    <citation type="submission" date="2020-07" db="EMBL/GenBank/DDBJ databases">
        <title>A comparison of fourteen fully characterised mammalian-associated Campylobacter fetus isolates suggests a mechanism by which bovine-adapted biotypes have evolved high genomic plasticity.</title>
        <authorList>
            <person name="Nadin-Davis S.A."/>
            <person name="Chmara J.T."/>
            <person name="Carillo C."/>
            <person name="Amoako K."/>
            <person name="Goji N."/>
            <person name="Duceppe M.-O."/>
            <person name="Devenish J."/>
        </authorList>
    </citation>
    <scope>NUCLEOTIDE SEQUENCE [LARGE SCALE GENOMIC DNA]</scope>
    <source>
        <strain evidence="3">CFViADRI1362</strain>
        <plasmid evidence="3">pcfviadri1362_p2</plasmid>
    </source>
</reference>
<dbReference type="Proteomes" id="UP000514628">
    <property type="component" value="Plasmid pCFViADRI1362_P2"/>
</dbReference>
<keyword evidence="1" id="KW-0732">Signal</keyword>
<evidence type="ECO:0000313" key="3">
    <source>
        <dbReference type="Proteomes" id="UP000514628"/>
    </source>
</evidence>
<proteinExistence type="predicted"/>
<evidence type="ECO:0000256" key="1">
    <source>
        <dbReference type="SAM" id="SignalP"/>
    </source>
</evidence>
<feature type="chain" id="PRO_5037676525" description="Lipoprotein" evidence="1">
    <location>
        <begin position="19"/>
        <end position="60"/>
    </location>
</feature>
<dbReference type="EMBL" id="CP059434">
    <property type="protein sequence ID" value="QMS59905.1"/>
    <property type="molecule type" value="Genomic_DNA"/>
</dbReference>
<name>A0A974RKT5_CAMFE</name>
<protein>
    <recommendedName>
        <fullName evidence="4">Lipoprotein</fullName>
    </recommendedName>
</protein>
<evidence type="ECO:0000313" key="2">
    <source>
        <dbReference type="EMBL" id="QMS59905.1"/>
    </source>
</evidence>
<sequence length="60" mass="6900">MKNLLMTFLLIFAFNGCAVTNGTNTTSNTEKTWDELFDSKEWKPINSNQEQNINNMKKAI</sequence>
<feature type="signal peptide" evidence="1">
    <location>
        <begin position="1"/>
        <end position="18"/>
    </location>
</feature>
<organism evidence="2 3">
    <name type="scientific">Campylobacter fetus</name>
    <dbReference type="NCBI Taxonomy" id="196"/>
    <lineage>
        <taxon>Bacteria</taxon>
        <taxon>Pseudomonadati</taxon>
        <taxon>Campylobacterota</taxon>
        <taxon>Epsilonproteobacteria</taxon>
        <taxon>Campylobacterales</taxon>
        <taxon>Campylobacteraceae</taxon>
        <taxon>Campylobacter</taxon>
    </lineage>
</organism>
<accession>A0A974RKT5</accession>
<evidence type="ECO:0008006" key="4">
    <source>
        <dbReference type="Google" id="ProtNLM"/>
    </source>
</evidence>
<dbReference type="RefSeq" id="WP_065843569.1">
    <property type="nucleotide sequence ID" value="NZ_CP059434.1"/>
</dbReference>